<name>A0A662ZHM2_9GAMM</name>
<reference evidence="1 2" key="1">
    <citation type="submission" date="2016-10" db="EMBL/GenBank/DDBJ databases">
        <authorList>
            <person name="Varghese N."/>
            <person name="Submissions S."/>
        </authorList>
    </citation>
    <scope>NUCLEOTIDE SEQUENCE [LARGE SCALE GENOMIC DNA]</scope>
    <source>
        <strain evidence="1 2">DSM 1361</strain>
    </source>
</reference>
<dbReference type="AlphaFoldDB" id="A0A662ZHM2"/>
<sequence>MNAKEFLSRGINLERHVRNLTNEIEHYRSLVNNCSVTYSDMPKSTTENYKLEDCTQKIIDLQKELSDAMADLVDVKCAITRAIHKIGNYDYEDLLVKRYVFCETWEKIAEDMNYELRYIHKLHGKALRELKFFS</sequence>
<gene>
    <name evidence="1" type="ORF">SAMN02910344_01224</name>
</gene>
<dbReference type="EMBL" id="FOXF01000018">
    <property type="protein sequence ID" value="SFP37437.1"/>
    <property type="molecule type" value="Genomic_DNA"/>
</dbReference>
<evidence type="ECO:0000313" key="2">
    <source>
        <dbReference type="Proteomes" id="UP000243745"/>
    </source>
</evidence>
<dbReference type="RefSeq" id="WP_093141940.1">
    <property type="nucleotide sequence ID" value="NZ_FOXF01000018.1"/>
</dbReference>
<proteinExistence type="predicted"/>
<protein>
    <recommendedName>
        <fullName evidence="3">DUF1492 domain-containing protein</fullName>
    </recommendedName>
</protein>
<organism evidence="1 2">
    <name type="scientific">Ruminobacter amylophilus</name>
    <dbReference type="NCBI Taxonomy" id="867"/>
    <lineage>
        <taxon>Bacteria</taxon>
        <taxon>Pseudomonadati</taxon>
        <taxon>Pseudomonadota</taxon>
        <taxon>Gammaproteobacteria</taxon>
        <taxon>Aeromonadales</taxon>
        <taxon>Succinivibrionaceae</taxon>
        <taxon>Ruminobacter</taxon>
    </lineage>
</organism>
<dbReference type="OrthoDB" id="3242975at2"/>
<keyword evidence="2" id="KW-1185">Reference proteome</keyword>
<evidence type="ECO:0000313" key="1">
    <source>
        <dbReference type="EMBL" id="SFP37437.1"/>
    </source>
</evidence>
<dbReference type="Proteomes" id="UP000243745">
    <property type="component" value="Unassembled WGS sequence"/>
</dbReference>
<evidence type="ECO:0008006" key="3">
    <source>
        <dbReference type="Google" id="ProtNLM"/>
    </source>
</evidence>
<accession>A0A662ZHM2</accession>